<evidence type="ECO:0000256" key="1">
    <source>
        <dbReference type="SAM" id="SignalP"/>
    </source>
</evidence>
<reference evidence="2 3" key="1">
    <citation type="submission" date="2024-04" db="EMBL/GenBank/DDBJ databases">
        <title>genome sequences of Mucor flavus KT1a and Helicostylum pulchrum KT1b strains isolated from the surface of a dry-aged beef.</title>
        <authorList>
            <person name="Toyotome T."/>
            <person name="Hosono M."/>
            <person name="Torimaru M."/>
            <person name="Fukuda K."/>
            <person name="Mikami N."/>
        </authorList>
    </citation>
    <scope>NUCLEOTIDE SEQUENCE [LARGE SCALE GENOMIC DNA]</scope>
    <source>
        <strain evidence="2 3">KT1a</strain>
    </source>
</reference>
<gene>
    <name evidence="2" type="ORF">MFLAVUS_000616</name>
</gene>
<comment type="caution">
    <text evidence="2">The sequence shown here is derived from an EMBL/GenBank/DDBJ whole genome shotgun (WGS) entry which is preliminary data.</text>
</comment>
<sequence length="186" mass="20579">MRFSFSIIATSLLVISAYADDLVKPKIAEHAVSCLLIVNGVSGQFQILKNSVDQLTKDESHNSTVSTIYKKELLLEEYIRRSHSCCVTSRPEITDDEVVAASDSLSLLTTDVVTSLKSIQEKKPLFDKDPVTSARIRSHIGDLDNGIDHLLGCLLFKTPDKYLPLVFGFKDVISEAFKAAKLAYDI</sequence>
<evidence type="ECO:0000313" key="3">
    <source>
        <dbReference type="Proteomes" id="UP001473302"/>
    </source>
</evidence>
<feature type="signal peptide" evidence="1">
    <location>
        <begin position="1"/>
        <end position="19"/>
    </location>
</feature>
<protein>
    <submittedName>
        <fullName evidence="2">Uncharacterized protein</fullName>
    </submittedName>
</protein>
<keyword evidence="1" id="KW-0732">Signal</keyword>
<proteinExistence type="predicted"/>
<feature type="chain" id="PRO_5046417038" evidence="1">
    <location>
        <begin position="20"/>
        <end position="186"/>
    </location>
</feature>
<accession>A0ABP9YK73</accession>
<dbReference type="EMBL" id="BAABUK010000002">
    <property type="protein sequence ID" value="GAA5807260.1"/>
    <property type="molecule type" value="Genomic_DNA"/>
</dbReference>
<organism evidence="2 3">
    <name type="scientific">Mucor flavus</name>
    <dbReference type="NCBI Taxonomy" id="439312"/>
    <lineage>
        <taxon>Eukaryota</taxon>
        <taxon>Fungi</taxon>
        <taxon>Fungi incertae sedis</taxon>
        <taxon>Mucoromycota</taxon>
        <taxon>Mucoromycotina</taxon>
        <taxon>Mucoromycetes</taxon>
        <taxon>Mucorales</taxon>
        <taxon>Mucorineae</taxon>
        <taxon>Mucoraceae</taxon>
        <taxon>Mucor</taxon>
    </lineage>
</organism>
<name>A0ABP9YK73_9FUNG</name>
<keyword evidence="3" id="KW-1185">Reference proteome</keyword>
<dbReference type="Proteomes" id="UP001473302">
    <property type="component" value="Unassembled WGS sequence"/>
</dbReference>
<evidence type="ECO:0000313" key="2">
    <source>
        <dbReference type="EMBL" id="GAA5807260.1"/>
    </source>
</evidence>